<dbReference type="RefSeq" id="WP_247200310.1">
    <property type="nucleotide sequence ID" value="NZ_JALKCG010000002.1"/>
</dbReference>
<organism evidence="1 2">
    <name type="scientific">Ancylobacter koreensis</name>
    <dbReference type="NCBI Taxonomy" id="266121"/>
    <lineage>
        <taxon>Bacteria</taxon>
        <taxon>Pseudomonadati</taxon>
        <taxon>Pseudomonadota</taxon>
        <taxon>Alphaproteobacteria</taxon>
        <taxon>Hyphomicrobiales</taxon>
        <taxon>Xanthobacteraceae</taxon>
        <taxon>Ancylobacter</taxon>
    </lineage>
</organism>
<comment type="caution">
    <text evidence="1">The sequence shown here is derived from an EMBL/GenBank/DDBJ whole genome shotgun (WGS) entry which is preliminary data.</text>
</comment>
<dbReference type="EMBL" id="JALKCG010000002">
    <property type="protein sequence ID" value="MCK0208338.1"/>
    <property type="molecule type" value="Genomic_DNA"/>
</dbReference>
<reference evidence="1 2" key="1">
    <citation type="submission" date="2022-04" db="EMBL/GenBank/DDBJ databases">
        <authorList>
            <person name="Grouzdev D.S."/>
            <person name="Pantiukh K.S."/>
            <person name="Krutkina M.S."/>
        </authorList>
    </citation>
    <scope>NUCLEOTIDE SEQUENCE [LARGE SCALE GENOMIC DNA]</scope>
    <source>
        <strain evidence="1 2">Jip08</strain>
    </source>
</reference>
<gene>
    <name evidence="1" type="ORF">MWN33_09870</name>
</gene>
<evidence type="ECO:0000313" key="2">
    <source>
        <dbReference type="Proteomes" id="UP001202867"/>
    </source>
</evidence>
<evidence type="ECO:0000313" key="1">
    <source>
        <dbReference type="EMBL" id="MCK0208338.1"/>
    </source>
</evidence>
<protein>
    <submittedName>
        <fullName evidence="1">Uncharacterized protein</fullName>
    </submittedName>
</protein>
<accession>A0ABT0DM30</accession>
<sequence length="116" mass="12409">MAHAAGLAKKPRGRGNVTAGLRVSDLMETYVDAARFCPPLRLAGRDGTEEITTLDEALVFAERNPHPKGDYEGMIRRLQGARGPEELVEAGNAFRWWAQSNALLANAPIAPGGAPS</sequence>
<dbReference type="Proteomes" id="UP001202867">
    <property type="component" value="Unassembled WGS sequence"/>
</dbReference>
<keyword evidence="2" id="KW-1185">Reference proteome</keyword>
<reference evidence="2" key="2">
    <citation type="submission" date="2023-07" db="EMBL/GenBank/DDBJ databases">
        <title>Ancylobacter moscoviensis sp. nov., facultatively methylotrophic bacteria from activated sludge and the reclassification of Starkeya novella (Starkey 1934) Kelly et al. 2000 as Ancylobacter novellus comb. nov., Starkeya koreensis Im et al. 2006 as Ancylobacter koreensis comb.nov., Angulomicrobium tetraedrale Vasil'eva et al. 1986 as Ancylobacter tetraedralis comb. nov., Angulomicrobium amanitiforme Fritz et al. 2004 as Ancylobacter amanitiformis comb. nov. and Methylorhabdus multivorans Doronina et al. 1996 as Ancylobacter multivorans comb. nov. and emended description of the genus Ancylobacter.</title>
        <authorList>
            <person name="Doronina N."/>
            <person name="Chemodurova A."/>
            <person name="Grouzdev D."/>
            <person name="Koziaeva V."/>
            <person name="Shi W."/>
            <person name="Wu L."/>
            <person name="Kaparullina E."/>
        </authorList>
    </citation>
    <scope>NUCLEOTIDE SEQUENCE [LARGE SCALE GENOMIC DNA]</scope>
    <source>
        <strain evidence="2">Jip08</strain>
    </source>
</reference>
<name>A0ABT0DM30_9HYPH</name>
<proteinExistence type="predicted"/>